<gene>
    <name evidence="1" type="ORF">RCF98_13145</name>
</gene>
<evidence type="ECO:0000313" key="2">
    <source>
        <dbReference type="Proteomes" id="UP001236657"/>
    </source>
</evidence>
<dbReference type="Proteomes" id="UP001236657">
    <property type="component" value="Chromosome"/>
</dbReference>
<proteinExistence type="predicted"/>
<dbReference type="Pfam" id="PF20126">
    <property type="entry name" value="TumE"/>
    <property type="match status" value="1"/>
</dbReference>
<name>A0ABY9MQ08_9GAMM</name>
<dbReference type="EMBL" id="CP133218">
    <property type="protein sequence ID" value="WML89911.1"/>
    <property type="molecule type" value="Genomic_DNA"/>
</dbReference>
<dbReference type="RefSeq" id="WP_308894213.1">
    <property type="nucleotide sequence ID" value="NZ_CP133218.1"/>
</dbReference>
<evidence type="ECO:0000313" key="1">
    <source>
        <dbReference type="EMBL" id="WML89911.1"/>
    </source>
</evidence>
<dbReference type="InterPro" id="IPR045397">
    <property type="entry name" value="TumE-like"/>
</dbReference>
<reference evidence="1 2" key="1">
    <citation type="submission" date="2023-08" db="EMBL/GenBank/DDBJ databases">
        <title>New molecular markers tilS and rpoB for phylogenetic and monitoring studies of the genus Thiothrix biodiversity.</title>
        <authorList>
            <person name="Ravin N.V."/>
            <person name="Smolyakov D."/>
            <person name="Markov N.D."/>
            <person name="Beletsky A.V."/>
            <person name="Mardanov A.V."/>
            <person name="Rudenko T.S."/>
            <person name="Grabovich M.Y."/>
        </authorList>
    </citation>
    <scope>NUCLEOTIDE SEQUENCE [LARGE SCALE GENOMIC DNA]</scope>
    <source>
        <strain evidence="1 2">MK1</strain>
    </source>
</reference>
<protein>
    <submittedName>
        <fullName evidence="1">DUF6516 family protein</fullName>
    </submittedName>
</protein>
<keyword evidence="2" id="KW-1185">Reference proteome</keyword>
<organism evidence="1 2">
    <name type="scientific">Thiothrix lacustris</name>
    <dbReference type="NCBI Taxonomy" id="525917"/>
    <lineage>
        <taxon>Bacteria</taxon>
        <taxon>Pseudomonadati</taxon>
        <taxon>Pseudomonadota</taxon>
        <taxon>Gammaproteobacteria</taxon>
        <taxon>Thiotrichales</taxon>
        <taxon>Thiotrichaceae</taxon>
        <taxon>Thiothrix</taxon>
    </lineage>
</organism>
<accession>A0ABY9MQ08</accession>
<sequence>MKTAKLILRRKARYDDGAIREMVVWELPEPVPASLHPYKYRFFYGNNGVRMVGYDNERGKGDHKHINGVEHPYTFSGIRQLISDFYDDIQQVRAHES</sequence>